<protein>
    <submittedName>
        <fullName evidence="2">Uncharacterized protein</fullName>
    </submittedName>
</protein>
<keyword evidence="3" id="KW-1185">Reference proteome</keyword>
<comment type="caution">
    <text evidence="2">The sequence shown here is derived from an EMBL/GenBank/DDBJ whole genome shotgun (WGS) entry which is preliminary data.</text>
</comment>
<dbReference type="Proteomes" id="UP000265520">
    <property type="component" value="Unassembled WGS sequence"/>
</dbReference>
<name>A0A392UCT2_9FABA</name>
<evidence type="ECO:0000256" key="1">
    <source>
        <dbReference type="SAM" id="MobiDB-lite"/>
    </source>
</evidence>
<evidence type="ECO:0000313" key="2">
    <source>
        <dbReference type="EMBL" id="MCI70657.1"/>
    </source>
</evidence>
<feature type="compositionally biased region" description="Polar residues" evidence="1">
    <location>
        <begin position="10"/>
        <end position="24"/>
    </location>
</feature>
<feature type="region of interest" description="Disordered" evidence="1">
    <location>
        <begin position="1"/>
        <end position="24"/>
    </location>
</feature>
<reference evidence="2 3" key="1">
    <citation type="journal article" date="2018" name="Front. Plant Sci.">
        <title>Red Clover (Trifolium pratense) and Zigzag Clover (T. medium) - A Picture of Genomic Similarities and Differences.</title>
        <authorList>
            <person name="Dluhosova J."/>
            <person name="Istvanek J."/>
            <person name="Nedelnik J."/>
            <person name="Repkova J."/>
        </authorList>
    </citation>
    <scope>NUCLEOTIDE SEQUENCE [LARGE SCALE GENOMIC DNA]</scope>
    <source>
        <strain evidence="3">cv. 10/8</strain>
        <tissue evidence="2">Leaf</tissue>
    </source>
</reference>
<dbReference type="AlphaFoldDB" id="A0A392UCT2"/>
<feature type="non-terminal residue" evidence="2">
    <location>
        <position position="24"/>
    </location>
</feature>
<evidence type="ECO:0000313" key="3">
    <source>
        <dbReference type="Proteomes" id="UP000265520"/>
    </source>
</evidence>
<sequence>MLSQAIELRSSPQRDPQPEYLNTQ</sequence>
<organism evidence="2 3">
    <name type="scientific">Trifolium medium</name>
    <dbReference type="NCBI Taxonomy" id="97028"/>
    <lineage>
        <taxon>Eukaryota</taxon>
        <taxon>Viridiplantae</taxon>
        <taxon>Streptophyta</taxon>
        <taxon>Embryophyta</taxon>
        <taxon>Tracheophyta</taxon>
        <taxon>Spermatophyta</taxon>
        <taxon>Magnoliopsida</taxon>
        <taxon>eudicotyledons</taxon>
        <taxon>Gunneridae</taxon>
        <taxon>Pentapetalae</taxon>
        <taxon>rosids</taxon>
        <taxon>fabids</taxon>
        <taxon>Fabales</taxon>
        <taxon>Fabaceae</taxon>
        <taxon>Papilionoideae</taxon>
        <taxon>50 kb inversion clade</taxon>
        <taxon>NPAAA clade</taxon>
        <taxon>Hologalegina</taxon>
        <taxon>IRL clade</taxon>
        <taxon>Trifolieae</taxon>
        <taxon>Trifolium</taxon>
    </lineage>
</organism>
<dbReference type="EMBL" id="LXQA010780102">
    <property type="protein sequence ID" value="MCI70657.1"/>
    <property type="molecule type" value="Genomic_DNA"/>
</dbReference>
<accession>A0A392UCT2</accession>
<proteinExistence type="predicted"/>